<evidence type="ECO:0000313" key="1">
    <source>
        <dbReference type="EMBL" id="KAK7684920.1"/>
    </source>
</evidence>
<name>A0AAW0G1C6_9APHY</name>
<proteinExistence type="predicted"/>
<dbReference type="EMBL" id="JASBNA010000022">
    <property type="protein sequence ID" value="KAK7684920.1"/>
    <property type="molecule type" value="Genomic_DNA"/>
</dbReference>
<keyword evidence="2" id="KW-1185">Reference proteome</keyword>
<comment type="caution">
    <text evidence="1">The sequence shown here is derived from an EMBL/GenBank/DDBJ whole genome shotgun (WGS) entry which is preliminary data.</text>
</comment>
<evidence type="ECO:0008006" key="3">
    <source>
        <dbReference type="Google" id="ProtNLM"/>
    </source>
</evidence>
<dbReference type="Proteomes" id="UP001385951">
    <property type="component" value="Unassembled WGS sequence"/>
</dbReference>
<protein>
    <recommendedName>
        <fullName evidence="3">F-box domain-containing protein</fullName>
    </recommendedName>
</protein>
<dbReference type="AlphaFoldDB" id="A0AAW0G1C6"/>
<evidence type="ECO:0000313" key="2">
    <source>
        <dbReference type="Proteomes" id="UP001385951"/>
    </source>
</evidence>
<accession>A0AAW0G1C6</accession>
<sequence>MSANVSPFRDQIIGGGCGEGHVTVSGCLTAASRRISISRRALLPPTLPRLPIELCESIMDWIAAECDPFLQNMWTRVTLLACSLVCRTWRYRAQLHLFTCVNVKAESLSTFNRSLKAPRHLASFINELNIDSQSEHAMPVSSLFIAHKSQNLKTLHIFCFDLTREHPWLCRAPLRCSVQVLDLEMLKKCNASQLIRFLNAFHSLSSLHVFLDFKTLEHNGQILPSPYYASSRSLTVLDLELIPGVFRLLDWFIKAGLLLGHLKMLMLACIAHQSQTEFQSCFGGVEALLRHCGATIEDLTLIFNDVPMMGEVSDLFCLEHFVKMHKLTYRGDAMLKYAARQLSAVSSKSNLVEVQLDIRLLKEWSPVADLCKTIDSALVSAKYPMVRRVNVCREILFDYFSNLQKRGIIETYWRYN</sequence>
<reference evidence="1 2" key="1">
    <citation type="submission" date="2022-09" db="EMBL/GenBank/DDBJ databases">
        <authorList>
            <person name="Palmer J.M."/>
        </authorList>
    </citation>
    <scope>NUCLEOTIDE SEQUENCE [LARGE SCALE GENOMIC DNA]</scope>
    <source>
        <strain evidence="1 2">DSM 7382</strain>
    </source>
</reference>
<organism evidence="1 2">
    <name type="scientific">Cerrena zonata</name>
    <dbReference type="NCBI Taxonomy" id="2478898"/>
    <lineage>
        <taxon>Eukaryota</taxon>
        <taxon>Fungi</taxon>
        <taxon>Dikarya</taxon>
        <taxon>Basidiomycota</taxon>
        <taxon>Agaricomycotina</taxon>
        <taxon>Agaricomycetes</taxon>
        <taxon>Polyporales</taxon>
        <taxon>Cerrenaceae</taxon>
        <taxon>Cerrena</taxon>
    </lineage>
</organism>
<gene>
    <name evidence="1" type="ORF">QCA50_011754</name>
</gene>